<dbReference type="InterPro" id="IPR027417">
    <property type="entry name" value="P-loop_NTPase"/>
</dbReference>
<comment type="caution">
    <text evidence="3">The sequence shown here is derived from an EMBL/GenBank/DDBJ whole genome shotgun (WGS) entry which is preliminary data.</text>
</comment>
<evidence type="ECO:0000259" key="2">
    <source>
        <dbReference type="PROSITE" id="PS51710"/>
    </source>
</evidence>
<proteinExistence type="predicted"/>
<dbReference type="EMBL" id="CAKXAJ010022568">
    <property type="protein sequence ID" value="CAH2227156.1"/>
    <property type="molecule type" value="Genomic_DNA"/>
</dbReference>
<dbReference type="Proteomes" id="UP000838756">
    <property type="component" value="Unassembled WGS sequence"/>
</dbReference>
<reference evidence="3" key="1">
    <citation type="submission" date="2022-03" db="EMBL/GenBank/DDBJ databases">
        <authorList>
            <person name="Lindestad O."/>
        </authorList>
    </citation>
    <scope>NUCLEOTIDE SEQUENCE</scope>
</reference>
<keyword evidence="4" id="KW-1185">Reference proteome</keyword>
<evidence type="ECO:0000313" key="4">
    <source>
        <dbReference type="Proteomes" id="UP000838756"/>
    </source>
</evidence>
<dbReference type="InterPro" id="IPR045086">
    <property type="entry name" value="OBG_GTPase"/>
</dbReference>
<feature type="domain" description="OBG-type G" evidence="2">
    <location>
        <begin position="31"/>
        <end position="129"/>
    </location>
</feature>
<dbReference type="SUPFAM" id="SSF52540">
    <property type="entry name" value="P-loop containing nucleoside triphosphate hydrolases"/>
    <property type="match status" value="1"/>
</dbReference>
<name>A0A8S4R2L5_9NEOP</name>
<dbReference type="GO" id="GO:0003924">
    <property type="term" value="F:GTPase activity"/>
    <property type="evidence" value="ECO:0007669"/>
    <property type="project" value="InterPro"/>
</dbReference>
<protein>
    <submittedName>
        <fullName evidence="3">Jg24664 protein</fullName>
    </submittedName>
</protein>
<accession>A0A8S4R2L5</accession>
<dbReference type="GO" id="GO:0005525">
    <property type="term" value="F:GTP binding"/>
    <property type="evidence" value="ECO:0007669"/>
    <property type="project" value="InterPro"/>
</dbReference>
<dbReference type="PANTHER" id="PTHR11702:SF31">
    <property type="entry name" value="MITOCHONDRIAL RIBOSOME-ASSOCIATED GTPASE 2"/>
    <property type="match status" value="1"/>
</dbReference>
<dbReference type="InterPro" id="IPR031167">
    <property type="entry name" value="G_OBG"/>
</dbReference>
<dbReference type="GO" id="GO:0005739">
    <property type="term" value="C:mitochondrion"/>
    <property type="evidence" value="ECO:0007669"/>
    <property type="project" value="TreeGrafter"/>
</dbReference>
<dbReference type="Gene3D" id="3.40.50.300">
    <property type="entry name" value="P-loop containing nucleotide triphosphate hydrolases"/>
    <property type="match status" value="1"/>
</dbReference>
<sequence length="136" mass="15190">MGKNSYGQKVLATHGGGFHRQGDFKGRFQLVNLSGIQFLKHAERCRGLIFLLDGTNDPRGQYRSLSHELAHYSEQLAQRPRCVVLNKTDVAGVHHVLADLRKTMDVVGISAKTGSNLGELLKVIRRMYDEEDDAVD</sequence>
<gene>
    <name evidence="3" type="primary">jg24664</name>
    <name evidence="3" type="ORF">PAEG_LOCUS7685</name>
</gene>
<dbReference type="OrthoDB" id="347018at2759"/>
<dbReference type="AlphaFoldDB" id="A0A8S4R2L5"/>
<dbReference type="PROSITE" id="PS51710">
    <property type="entry name" value="G_OBG"/>
    <property type="match status" value="1"/>
</dbReference>
<evidence type="ECO:0000256" key="1">
    <source>
        <dbReference type="ARBA" id="ARBA00022741"/>
    </source>
</evidence>
<evidence type="ECO:0000313" key="3">
    <source>
        <dbReference type="EMBL" id="CAH2227156.1"/>
    </source>
</evidence>
<keyword evidence="1" id="KW-0547">Nucleotide-binding</keyword>
<dbReference type="PANTHER" id="PTHR11702">
    <property type="entry name" value="DEVELOPMENTALLY REGULATED GTP-BINDING PROTEIN-RELATED"/>
    <property type="match status" value="1"/>
</dbReference>
<organism evidence="3 4">
    <name type="scientific">Pararge aegeria aegeria</name>
    <dbReference type="NCBI Taxonomy" id="348720"/>
    <lineage>
        <taxon>Eukaryota</taxon>
        <taxon>Metazoa</taxon>
        <taxon>Ecdysozoa</taxon>
        <taxon>Arthropoda</taxon>
        <taxon>Hexapoda</taxon>
        <taxon>Insecta</taxon>
        <taxon>Pterygota</taxon>
        <taxon>Neoptera</taxon>
        <taxon>Endopterygota</taxon>
        <taxon>Lepidoptera</taxon>
        <taxon>Glossata</taxon>
        <taxon>Ditrysia</taxon>
        <taxon>Papilionoidea</taxon>
        <taxon>Nymphalidae</taxon>
        <taxon>Satyrinae</taxon>
        <taxon>Satyrini</taxon>
        <taxon>Parargina</taxon>
        <taxon>Pararge</taxon>
    </lineage>
</organism>